<proteinExistence type="inferred from homology"/>
<reference evidence="7 8" key="1">
    <citation type="submission" date="2019-03" db="EMBL/GenBank/DDBJ databases">
        <title>Metabolic potential of uncultured bacteria and archaea associated with petroleum seepage in deep-sea sediments.</title>
        <authorList>
            <person name="Dong X."/>
            <person name="Hubert C."/>
        </authorList>
    </citation>
    <scope>NUCLEOTIDE SEQUENCE [LARGE SCALE GENOMIC DNA]</scope>
    <source>
        <strain evidence="7">E44_bin3</strain>
    </source>
</reference>
<dbReference type="PANTHER" id="PTHR23359">
    <property type="entry name" value="NUCLEOTIDE KINASE"/>
    <property type="match status" value="1"/>
</dbReference>
<dbReference type="PROSITE" id="PS00113">
    <property type="entry name" value="ADENYLATE_KINASE"/>
    <property type="match status" value="1"/>
</dbReference>
<dbReference type="CDD" id="cd01428">
    <property type="entry name" value="ADK"/>
    <property type="match status" value="1"/>
</dbReference>
<dbReference type="InterPro" id="IPR000850">
    <property type="entry name" value="Adenylat/UMP-CMP_kin"/>
</dbReference>
<dbReference type="AlphaFoldDB" id="A0A523TJA7"/>
<dbReference type="InterPro" id="IPR027417">
    <property type="entry name" value="P-loop_NTPase"/>
</dbReference>
<comment type="catalytic activity">
    <reaction evidence="6">
        <text>AMP + ATP = 2 ADP</text>
        <dbReference type="Rhea" id="RHEA:12973"/>
        <dbReference type="ChEBI" id="CHEBI:30616"/>
        <dbReference type="ChEBI" id="CHEBI:456215"/>
        <dbReference type="ChEBI" id="CHEBI:456216"/>
        <dbReference type="EC" id="2.7.4.3"/>
    </reaction>
</comment>
<dbReference type="InterPro" id="IPR033690">
    <property type="entry name" value="Adenylat_kinase_CS"/>
</dbReference>
<evidence type="ECO:0000313" key="8">
    <source>
        <dbReference type="Proteomes" id="UP000316517"/>
    </source>
</evidence>
<comment type="subcellular location">
    <subcellularLocation>
        <location evidence="6">Cytoplasm</location>
    </subcellularLocation>
</comment>
<dbReference type="InterPro" id="IPR036193">
    <property type="entry name" value="ADK_active_lid_dom_sf"/>
</dbReference>
<keyword evidence="2" id="KW-0545">Nucleotide biosynthesis</keyword>
<evidence type="ECO:0000256" key="1">
    <source>
        <dbReference type="ARBA" id="ARBA00022679"/>
    </source>
</evidence>
<evidence type="ECO:0000256" key="3">
    <source>
        <dbReference type="ARBA" id="ARBA00022741"/>
    </source>
</evidence>
<dbReference type="SUPFAM" id="SSF57774">
    <property type="entry name" value="Microbial and mitochondrial ADK, insert 'zinc finger' domain"/>
    <property type="match status" value="1"/>
</dbReference>
<evidence type="ECO:0000256" key="4">
    <source>
        <dbReference type="ARBA" id="ARBA00022777"/>
    </source>
</evidence>
<dbReference type="Proteomes" id="UP000316517">
    <property type="component" value="Unassembled WGS sequence"/>
</dbReference>
<dbReference type="PRINTS" id="PR00094">
    <property type="entry name" value="ADENYLTKNASE"/>
</dbReference>
<name>A0A523TJA7_UNCAE</name>
<accession>A0A523TJA7</accession>
<comment type="similarity">
    <text evidence="5">Belongs to the adenylate kinase family.</text>
</comment>
<dbReference type="EMBL" id="SOJT01000038">
    <property type="protein sequence ID" value="TET30408.1"/>
    <property type="molecule type" value="Genomic_DNA"/>
</dbReference>
<dbReference type="GO" id="GO:0005737">
    <property type="term" value="C:cytoplasm"/>
    <property type="evidence" value="ECO:0007669"/>
    <property type="project" value="UniProtKB-SubCell"/>
</dbReference>
<sequence length="132" mass="14995">GFIMDGFPRTLEQAKRLDTLLEKERENLDVVINLVVGEETILKRLKGRLVCSECGKVYQREDLDSSGSCGSCGAPLSQREDDVSDTLKQRAKIYLEHTHSLIDYYKKKGILQHVSGEGHSQEIFNRIIKMLN</sequence>
<keyword evidence="6" id="KW-0067">ATP-binding</keyword>
<comment type="subunit">
    <text evidence="6">Monomer.</text>
</comment>
<gene>
    <name evidence="7" type="ORF">E3J68_00715</name>
</gene>
<evidence type="ECO:0000313" key="7">
    <source>
        <dbReference type="EMBL" id="TET30408.1"/>
    </source>
</evidence>
<keyword evidence="3 6" id="KW-0547">Nucleotide-binding</keyword>
<protein>
    <recommendedName>
        <fullName evidence="6">Adenylate kinase</fullName>
        <ecNumber evidence="6">2.7.4.3</ecNumber>
    </recommendedName>
</protein>
<keyword evidence="1 5" id="KW-0808">Transferase</keyword>
<dbReference type="GO" id="GO:0004017">
    <property type="term" value="F:AMP kinase activity"/>
    <property type="evidence" value="ECO:0007669"/>
    <property type="project" value="UniProtKB-EC"/>
</dbReference>
<dbReference type="GO" id="GO:0005524">
    <property type="term" value="F:ATP binding"/>
    <property type="evidence" value="ECO:0007669"/>
    <property type="project" value="UniProtKB-KW"/>
</dbReference>
<comment type="caution">
    <text evidence="7">The sequence shown here is derived from an EMBL/GenBank/DDBJ whole genome shotgun (WGS) entry which is preliminary data.</text>
</comment>
<dbReference type="SUPFAM" id="SSF52540">
    <property type="entry name" value="P-loop containing nucleoside triphosphate hydrolases"/>
    <property type="match status" value="1"/>
</dbReference>
<feature type="non-terminal residue" evidence="7">
    <location>
        <position position="1"/>
    </location>
</feature>
<evidence type="ECO:0000256" key="6">
    <source>
        <dbReference type="RuleBase" id="RU003331"/>
    </source>
</evidence>
<evidence type="ECO:0000256" key="5">
    <source>
        <dbReference type="RuleBase" id="RU003330"/>
    </source>
</evidence>
<keyword evidence="4 5" id="KW-0418">Kinase</keyword>
<dbReference type="EC" id="2.7.4.3" evidence="6"/>
<dbReference type="Gene3D" id="3.40.50.300">
    <property type="entry name" value="P-loop containing nucleotide triphosphate hydrolases"/>
    <property type="match status" value="1"/>
</dbReference>
<dbReference type="Pfam" id="PF00406">
    <property type="entry name" value="ADK"/>
    <property type="match status" value="1"/>
</dbReference>
<evidence type="ECO:0000256" key="2">
    <source>
        <dbReference type="ARBA" id="ARBA00022727"/>
    </source>
</evidence>
<organism evidence="7 8">
    <name type="scientific">Aerophobetes bacterium</name>
    <dbReference type="NCBI Taxonomy" id="2030807"/>
    <lineage>
        <taxon>Bacteria</taxon>
        <taxon>Candidatus Aerophobota</taxon>
    </lineage>
</organism>